<keyword evidence="1" id="KW-0808">Transferase</keyword>
<feature type="domain" description="HTH arsR-type" evidence="2">
    <location>
        <begin position="1"/>
        <end position="93"/>
    </location>
</feature>
<dbReference type="Gene3D" id="1.10.10.10">
    <property type="entry name" value="Winged helix-like DNA-binding domain superfamily/Winged helix DNA-binding domain"/>
    <property type="match status" value="1"/>
</dbReference>
<sequence length="314" mass="34723">MNTAPAILGWMTSLADPTRVRLLRLVERHELTVVELCAVLQLPQSTVSRHLKVLADDGWVDWRPEGTSRLYHMAVDGLPPAARRLWTLTREQMSQAISAEQDDQRLTSVLAERQSRSQAFFSSSAGKWDKLRRELFGERFDVLGLLALLDPTWRVGDLGCGTGQTSEMLSPYVRRVIAVESSAAMFKAAKARLGNLSNVELHRGDLNALPLDDGTLDVALLHLVLHHVAEPAAVLAQAARALVPGGRVLIIDMQRHERREYQHQMGHVWLGFEPEQLTGWLTDAGFTGVRIHPLPADPAAKGPALLSAVAVREK</sequence>
<dbReference type="PANTHER" id="PTHR43861:SF3">
    <property type="entry name" value="PUTATIVE (AFU_ORTHOLOGUE AFUA_2G14390)-RELATED"/>
    <property type="match status" value="1"/>
</dbReference>
<dbReference type="RefSeq" id="WP_169349575.1">
    <property type="nucleotide sequence ID" value="NZ_JABBJJ010000239.1"/>
</dbReference>
<protein>
    <submittedName>
        <fullName evidence="3">Metalloregulator ArsR/SmtB family transcription factor</fullName>
    </submittedName>
</protein>
<dbReference type="InterPro" id="IPR036390">
    <property type="entry name" value="WH_DNA-bd_sf"/>
</dbReference>
<name>A0A848LR30_9BACT</name>
<dbReference type="Gene3D" id="3.40.50.150">
    <property type="entry name" value="Vaccinia Virus protein VP39"/>
    <property type="match status" value="1"/>
</dbReference>
<dbReference type="PROSITE" id="PS50987">
    <property type="entry name" value="HTH_ARSR_2"/>
    <property type="match status" value="1"/>
</dbReference>
<dbReference type="PRINTS" id="PR00778">
    <property type="entry name" value="HTHARSR"/>
</dbReference>
<dbReference type="InterPro" id="IPR013216">
    <property type="entry name" value="Methyltransf_11"/>
</dbReference>
<dbReference type="SUPFAM" id="SSF46785">
    <property type="entry name" value="Winged helix' DNA-binding domain"/>
    <property type="match status" value="1"/>
</dbReference>
<reference evidence="3 4" key="1">
    <citation type="submission" date="2020-04" db="EMBL/GenBank/DDBJ databases">
        <title>Draft genome of Pyxidicoccus fallax type strain.</title>
        <authorList>
            <person name="Whitworth D.E."/>
        </authorList>
    </citation>
    <scope>NUCLEOTIDE SEQUENCE [LARGE SCALE GENOMIC DNA]</scope>
    <source>
        <strain evidence="3 4">DSM 14698</strain>
    </source>
</reference>
<proteinExistence type="predicted"/>
<dbReference type="AlphaFoldDB" id="A0A848LR30"/>
<dbReference type="InterPro" id="IPR036388">
    <property type="entry name" value="WH-like_DNA-bd_sf"/>
</dbReference>
<dbReference type="EMBL" id="JABBJJ010000239">
    <property type="protein sequence ID" value="NMO20357.1"/>
    <property type="molecule type" value="Genomic_DNA"/>
</dbReference>
<organism evidence="3 4">
    <name type="scientific">Pyxidicoccus fallax</name>
    <dbReference type="NCBI Taxonomy" id="394095"/>
    <lineage>
        <taxon>Bacteria</taxon>
        <taxon>Pseudomonadati</taxon>
        <taxon>Myxococcota</taxon>
        <taxon>Myxococcia</taxon>
        <taxon>Myxococcales</taxon>
        <taxon>Cystobacterineae</taxon>
        <taxon>Myxococcaceae</taxon>
        <taxon>Pyxidicoccus</taxon>
    </lineage>
</organism>
<evidence type="ECO:0000259" key="2">
    <source>
        <dbReference type="PROSITE" id="PS50987"/>
    </source>
</evidence>
<evidence type="ECO:0000256" key="1">
    <source>
        <dbReference type="ARBA" id="ARBA00022679"/>
    </source>
</evidence>
<dbReference type="InterPro" id="IPR011991">
    <property type="entry name" value="ArsR-like_HTH"/>
</dbReference>
<dbReference type="PANTHER" id="PTHR43861">
    <property type="entry name" value="TRANS-ACONITATE 2-METHYLTRANSFERASE-RELATED"/>
    <property type="match status" value="1"/>
</dbReference>
<dbReference type="CDD" id="cd00090">
    <property type="entry name" value="HTH_ARSR"/>
    <property type="match status" value="1"/>
</dbReference>
<comment type="caution">
    <text evidence="3">The sequence shown here is derived from an EMBL/GenBank/DDBJ whole genome shotgun (WGS) entry which is preliminary data.</text>
</comment>
<dbReference type="CDD" id="cd02440">
    <property type="entry name" value="AdoMet_MTases"/>
    <property type="match status" value="1"/>
</dbReference>
<dbReference type="InterPro" id="IPR029063">
    <property type="entry name" value="SAM-dependent_MTases_sf"/>
</dbReference>
<evidence type="ECO:0000313" key="3">
    <source>
        <dbReference type="EMBL" id="NMO20357.1"/>
    </source>
</evidence>
<dbReference type="Pfam" id="PF01022">
    <property type="entry name" value="HTH_5"/>
    <property type="match status" value="1"/>
</dbReference>
<dbReference type="GO" id="GO:0008757">
    <property type="term" value="F:S-adenosylmethionine-dependent methyltransferase activity"/>
    <property type="evidence" value="ECO:0007669"/>
    <property type="project" value="InterPro"/>
</dbReference>
<dbReference type="SUPFAM" id="SSF53335">
    <property type="entry name" value="S-adenosyl-L-methionine-dependent methyltransferases"/>
    <property type="match status" value="1"/>
</dbReference>
<dbReference type="InterPro" id="IPR001845">
    <property type="entry name" value="HTH_ArsR_DNA-bd_dom"/>
</dbReference>
<dbReference type="NCBIfam" id="NF033788">
    <property type="entry name" value="HTH_metalloreg"/>
    <property type="match status" value="1"/>
</dbReference>
<dbReference type="Proteomes" id="UP000518300">
    <property type="component" value="Unassembled WGS sequence"/>
</dbReference>
<evidence type="ECO:0000313" key="4">
    <source>
        <dbReference type="Proteomes" id="UP000518300"/>
    </source>
</evidence>
<keyword evidence="4" id="KW-1185">Reference proteome</keyword>
<dbReference type="GO" id="GO:0003700">
    <property type="term" value="F:DNA-binding transcription factor activity"/>
    <property type="evidence" value="ECO:0007669"/>
    <property type="project" value="InterPro"/>
</dbReference>
<accession>A0A848LR30</accession>
<gene>
    <name evidence="3" type="ORF">HG543_36685</name>
</gene>
<dbReference type="Pfam" id="PF08241">
    <property type="entry name" value="Methyltransf_11"/>
    <property type="match status" value="1"/>
</dbReference>
<dbReference type="SMART" id="SM00418">
    <property type="entry name" value="HTH_ARSR"/>
    <property type="match status" value="1"/>
</dbReference>